<dbReference type="Pfam" id="PF00130">
    <property type="entry name" value="C1_1"/>
    <property type="match status" value="1"/>
</dbReference>
<dbReference type="GO" id="GO:0010646">
    <property type="term" value="P:regulation of cell communication"/>
    <property type="evidence" value="ECO:0007669"/>
    <property type="project" value="UniProtKB-ARBA"/>
</dbReference>
<keyword evidence="14" id="KW-0732">Signal</keyword>
<name>A0A8W7PMJ3_ANOCL</name>
<dbReference type="Pfam" id="PF23578">
    <property type="entry name" value="DGKI"/>
    <property type="match status" value="1"/>
</dbReference>
<feature type="region of interest" description="Disordered" evidence="13">
    <location>
        <begin position="582"/>
        <end position="670"/>
    </location>
</feature>
<dbReference type="GO" id="GO:0008270">
    <property type="term" value="F:zinc ion binding"/>
    <property type="evidence" value="ECO:0007669"/>
    <property type="project" value="UniProtKB-KW"/>
</dbReference>
<dbReference type="InterPro" id="IPR001206">
    <property type="entry name" value="Diacylglycerol_kinase_cat_dom"/>
</dbReference>
<feature type="chain" id="PRO_5036471412" description="diacylglycerol kinase (ATP)" evidence="14">
    <location>
        <begin position="25"/>
        <end position="817"/>
    </location>
</feature>
<feature type="compositionally biased region" description="Low complexity" evidence="13">
    <location>
        <begin position="643"/>
        <end position="655"/>
    </location>
</feature>
<evidence type="ECO:0000259" key="15">
    <source>
        <dbReference type="PROSITE" id="PS50146"/>
    </source>
</evidence>
<dbReference type="PROSITE" id="PS50146">
    <property type="entry name" value="DAGK"/>
    <property type="match status" value="1"/>
</dbReference>
<dbReference type="Gene3D" id="1.25.40.20">
    <property type="entry name" value="Ankyrin repeat-containing domain"/>
    <property type="match status" value="1"/>
</dbReference>
<dbReference type="SMART" id="SM00248">
    <property type="entry name" value="ANK"/>
    <property type="match status" value="1"/>
</dbReference>
<protein>
    <recommendedName>
        <fullName evidence="3">diacylglycerol kinase (ATP)</fullName>
        <ecNumber evidence="3">2.7.1.107</ecNumber>
    </recommendedName>
</protein>
<dbReference type="InterPro" id="IPR037607">
    <property type="entry name" value="DGK"/>
</dbReference>
<proteinExistence type="inferred from homology"/>
<evidence type="ECO:0000256" key="3">
    <source>
        <dbReference type="ARBA" id="ARBA00012133"/>
    </source>
</evidence>
<dbReference type="InterPro" id="IPR036770">
    <property type="entry name" value="Ankyrin_rpt-contain_sf"/>
</dbReference>
<dbReference type="Gene3D" id="3.40.50.10330">
    <property type="entry name" value="Probable inorganic polyphosphate/atp-NAD kinase, domain 1"/>
    <property type="match status" value="1"/>
</dbReference>
<dbReference type="CDD" id="cd20802">
    <property type="entry name" value="C1_DGK_typeIV_rpt1"/>
    <property type="match status" value="1"/>
</dbReference>
<comment type="similarity">
    <text evidence="2">Belongs to the eukaryotic diacylglycerol kinase family.</text>
</comment>
<evidence type="ECO:0000256" key="5">
    <source>
        <dbReference type="ARBA" id="ARBA00022723"/>
    </source>
</evidence>
<dbReference type="EC" id="2.7.1.107" evidence="3"/>
<dbReference type="GO" id="GO:0043052">
    <property type="term" value="P:thermotaxis"/>
    <property type="evidence" value="ECO:0007669"/>
    <property type="project" value="UniProtKB-ARBA"/>
</dbReference>
<evidence type="ECO:0000256" key="11">
    <source>
        <dbReference type="ARBA" id="ARBA00022840"/>
    </source>
</evidence>
<comment type="catalytic activity">
    <reaction evidence="1">
        <text>a 1,2-diacyl-sn-glycerol + ATP = a 1,2-diacyl-sn-glycero-3-phosphate + ADP + H(+)</text>
        <dbReference type="Rhea" id="RHEA:10272"/>
        <dbReference type="ChEBI" id="CHEBI:15378"/>
        <dbReference type="ChEBI" id="CHEBI:17815"/>
        <dbReference type="ChEBI" id="CHEBI:30616"/>
        <dbReference type="ChEBI" id="CHEBI:58608"/>
        <dbReference type="ChEBI" id="CHEBI:456216"/>
        <dbReference type="EC" id="2.7.1.107"/>
    </reaction>
</comment>
<feature type="region of interest" description="Disordered" evidence="13">
    <location>
        <begin position="688"/>
        <end position="744"/>
    </location>
</feature>
<dbReference type="InterPro" id="IPR017438">
    <property type="entry name" value="ATP-NAD_kinase_N"/>
</dbReference>
<dbReference type="PROSITE" id="PS50088">
    <property type="entry name" value="ANK_REPEAT"/>
    <property type="match status" value="1"/>
</dbReference>
<dbReference type="InterPro" id="IPR002110">
    <property type="entry name" value="Ankyrin_rpt"/>
</dbReference>
<dbReference type="PANTHER" id="PTHR11255:SF80">
    <property type="entry name" value="EYE-SPECIFIC DIACYLGLYCEROL KINASE"/>
    <property type="match status" value="1"/>
</dbReference>
<evidence type="ECO:0000256" key="7">
    <source>
        <dbReference type="ARBA" id="ARBA00022741"/>
    </source>
</evidence>
<evidence type="ECO:0000313" key="16">
    <source>
        <dbReference type="EnsemblMetazoa" id="ACOM033630-PA.1"/>
    </source>
</evidence>
<accession>A0A8W7PMJ3</accession>
<evidence type="ECO:0000256" key="10">
    <source>
        <dbReference type="ARBA" id="ARBA00022833"/>
    </source>
</evidence>
<evidence type="ECO:0000256" key="8">
    <source>
        <dbReference type="ARBA" id="ARBA00022771"/>
    </source>
</evidence>
<dbReference type="SMART" id="SM00046">
    <property type="entry name" value="DAGKc"/>
    <property type="match status" value="1"/>
</dbReference>
<dbReference type="PROSITE" id="PS50297">
    <property type="entry name" value="ANK_REP_REGION"/>
    <property type="match status" value="1"/>
</dbReference>
<dbReference type="GO" id="GO:0005524">
    <property type="term" value="F:ATP binding"/>
    <property type="evidence" value="ECO:0007669"/>
    <property type="project" value="UniProtKB-KW"/>
</dbReference>
<keyword evidence="10" id="KW-0862">Zinc</keyword>
<keyword evidence="8" id="KW-0863">Zinc-finger</keyword>
<dbReference type="GO" id="GO:0023051">
    <property type="term" value="P:regulation of signaling"/>
    <property type="evidence" value="ECO:0007669"/>
    <property type="project" value="UniProtKB-ARBA"/>
</dbReference>
<keyword evidence="4" id="KW-0808">Transferase</keyword>
<dbReference type="GO" id="GO:0004143">
    <property type="term" value="F:ATP-dependent diacylglycerol kinase activity"/>
    <property type="evidence" value="ECO:0007669"/>
    <property type="project" value="UniProtKB-EC"/>
</dbReference>
<dbReference type="SMART" id="SM00109">
    <property type="entry name" value="C1"/>
    <property type="match status" value="2"/>
</dbReference>
<dbReference type="PANTHER" id="PTHR11255">
    <property type="entry name" value="DIACYLGLYCEROL KINASE"/>
    <property type="match status" value="1"/>
</dbReference>
<feature type="repeat" description="ANK" evidence="12">
    <location>
        <begin position="781"/>
        <end position="807"/>
    </location>
</feature>
<dbReference type="Pfam" id="PF00781">
    <property type="entry name" value="DAGK_cat"/>
    <property type="match status" value="1"/>
</dbReference>
<dbReference type="CDD" id="cd20855">
    <property type="entry name" value="C1_DGK_typeIV_rpt2"/>
    <property type="match status" value="1"/>
</dbReference>
<evidence type="ECO:0000256" key="4">
    <source>
        <dbReference type="ARBA" id="ARBA00022679"/>
    </source>
</evidence>
<dbReference type="GO" id="GO:0007165">
    <property type="term" value="P:signal transduction"/>
    <property type="evidence" value="ECO:0007669"/>
    <property type="project" value="InterPro"/>
</dbReference>
<keyword evidence="9" id="KW-0418">Kinase</keyword>
<keyword evidence="6" id="KW-0677">Repeat</keyword>
<dbReference type="SUPFAM" id="SSF111331">
    <property type="entry name" value="NAD kinase/diacylglycerol kinase-like"/>
    <property type="match status" value="1"/>
</dbReference>
<dbReference type="EnsemblMetazoa" id="ACOM033630-RA">
    <property type="protein sequence ID" value="ACOM033630-PA.1"/>
    <property type="gene ID" value="ACOM033630"/>
</dbReference>
<dbReference type="VEuPathDB" id="VectorBase:ACON2_034782"/>
<keyword evidence="7" id="KW-0547">Nucleotide-binding</keyword>
<dbReference type="SUPFAM" id="SSF48403">
    <property type="entry name" value="Ankyrin repeat"/>
    <property type="match status" value="1"/>
</dbReference>
<feature type="signal peptide" evidence="14">
    <location>
        <begin position="1"/>
        <end position="24"/>
    </location>
</feature>
<dbReference type="Proteomes" id="UP000075882">
    <property type="component" value="Unassembled WGS sequence"/>
</dbReference>
<keyword evidence="12" id="KW-0040">ANK repeat</keyword>
<dbReference type="Pfam" id="PF00023">
    <property type="entry name" value="Ank"/>
    <property type="match status" value="1"/>
</dbReference>
<dbReference type="InterPro" id="IPR016064">
    <property type="entry name" value="NAD/diacylglycerol_kinase_sf"/>
</dbReference>
<evidence type="ECO:0000256" key="13">
    <source>
        <dbReference type="SAM" id="MobiDB-lite"/>
    </source>
</evidence>
<evidence type="ECO:0000256" key="14">
    <source>
        <dbReference type="SAM" id="SignalP"/>
    </source>
</evidence>
<reference evidence="16" key="1">
    <citation type="submission" date="2022-08" db="UniProtKB">
        <authorList>
            <consortium name="EnsemblMetazoa"/>
        </authorList>
    </citation>
    <scope>IDENTIFICATION</scope>
</reference>
<dbReference type="InterPro" id="IPR002219">
    <property type="entry name" value="PKC_DAG/PE"/>
</dbReference>
<feature type="domain" description="DAGKc" evidence="15">
    <location>
        <begin position="372"/>
        <end position="506"/>
    </location>
</feature>
<evidence type="ECO:0000256" key="2">
    <source>
        <dbReference type="ARBA" id="ARBA00009280"/>
    </source>
</evidence>
<evidence type="ECO:0000256" key="6">
    <source>
        <dbReference type="ARBA" id="ARBA00022737"/>
    </source>
</evidence>
<dbReference type="AlphaFoldDB" id="A0A8W7PMJ3"/>
<dbReference type="FunFam" id="3.40.50.10330:FF:000020">
    <property type="entry name" value="Diacylglycerol kinase"/>
    <property type="match status" value="1"/>
</dbReference>
<sequence length="817" mass="88758">MVLQSTASLLCMACVARVAHLSRARVRPKRQLGRLLHRTRDRLARMSSRCGCCCGWPGGTVRARRRSHCPPTYGRSASYPGRRCSFGTFGAPGGAAGGRYRRRSVAAGGLAVRKISASGRYAQPWPVGEGAYGLGSSWPGRRRAFRVRDRSLVALRMRRRGDPHGRQIRCTPDWSENAVSGDHLWVPTSVSGDCCCVGDNECTKHGPRMKCAACKIIAHASCISVLMERSHLQCKPTFRDVGVRQYREQTKTTHHWVHRRTEKGKCKQCGKSLQAKLTVSSKEIVALSCAWCKASYHNKEACFNPERIGEECTLGTHRSIVVPPSWIVKLPRKGNFKSSLRKTPQKKKSKAGKKVSIPREPRTFVIKPIPTANLTPVLVFINPKSGGNQGAKLLQKFQWLLNPRQVFDLTQGGPRMGLELFRKVPQLRILACGGDGTVGWVLSVLDQINFVPPPAVGVLPLGTGNDLARALGWGGGYTDEPIGKILANIGNSDTVLLDRWSLKSAVNLGSLEVPVTDLEQVRVLINKYCGEQPDSPKLSPDWCFIDSCTAERFFRVDRAQENLHFITDIANDCVFVLDQESPTLPQTPEDEHRRLGAHGTPVAGSLESGDGGAPCSPQAGKLLDRSLSGPPAATASDIPSRKGSQGSQDADGQQARPPIGHDSVGNGQSLDRCDFEEVLLPPIVKSSTYRSTLRSAPSARSSPSSAQGQGRSQPPAGQPGGSSGHCPAEGRPRSTMRSKCDPSNLLEKTTDAVIKASKTGDLVMLKDLHLQGYSLLSIDSTGQTALHHGARCGHKDIVRYLISYAPNSIINMIDNET</sequence>
<evidence type="ECO:0000256" key="1">
    <source>
        <dbReference type="ARBA" id="ARBA00001383"/>
    </source>
</evidence>
<evidence type="ECO:0000256" key="12">
    <source>
        <dbReference type="PROSITE-ProRule" id="PRU00023"/>
    </source>
</evidence>
<keyword evidence="5" id="KW-0479">Metal-binding</keyword>
<organism evidence="16">
    <name type="scientific">Anopheles coluzzii</name>
    <name type="common">African malaria mosquito</name>
    <dbReference type="NCBI Taxonomy" id="1518534"/>
    <lineage>
        <taxon>Eukaryota</taxon>
        <taxon>Metazoa</taxon>
        <taxon>Ecdysozoa</taxon>
        <taxon>Arthropoda</taxon>
        <taxon>Hexapoda</taxon>
        <taxon>Insecta</taxon>
        <taxon>Pterygota</taxon>
        <taxon>Neoptera</taxon>
        <taxon>Endopterygota</taxon>
        <taxon>Diptera</taxon>
        <taxon>Nematocera</taxon>
        <taxon>Culicoidea</taxon>
        <taxon>Culicidae</taxon>
        <taxon>Anophelinae</taxon>
        <taxon>Anopheles</taxon>
    </lineage>
</organism>
<dbReference type="GO" id="GO:0005886">
    <property type="term" value="C:plasma membrane"/>
    <property type="evidence" value="ECO:0007669"/>
    <property type="project" value="TreeGrafter"/>
</dbReference>
<dbReference type="InterPro" id="IPR056383">
    <property type="entry name" value="DGKI-like_dom"/>
</dbReference>
<evidence type="ECO:0000256" key="9">
    <source>
        <dbReference type="ARBA" id="ARBA00022777"/>
    </source>
</evidence>
<feature type="compositionally biased region" description="Low complexity" evidence="13">
    <location>
        <begin position="694"/>
        <end position="715"/>
    </location>
</feature>
<keyword evidence="11" id="KW-0067">ATP-binding</keyword>